<keyword evidence="3" id="KW-1185">Reference proteome</keyword>
<sequence length="477" mass="51982">MAIGPTVRICKQDVVTSRGRGRGRGGGDRGGSRGGSRGRGDRGGSRGESRGRGNFNGGDRRDQSKGGGGDSQVGSGEGNRGKRTFQGGRGRGPPRGGRGRGGPSQGSRGRGGSAHGNRGRGGGRPVQAHQTKTKPVETKEEVQENKGSEIKDGLSLYITFKDGPDIYELEKLKGFHSLNPPPNKKEKERIMLFRDLESLEAAKLFLDAHKNVKSTNLMGLKSFKRQGSNSSDNCRLFLRFDKAHDEDAVKQLDSKILEVLPLKDSSCCKVEFASPEEAKSAAERLKNLIRKTGLRQVDVFAGNTATSSSTKPGISPIANILQDTVVLRDVPKDATIKDISDQFPEAVSYYLYDKTFPASKYCHAAIRLNTERVAEILKCKNLKIAGKKVYVFPAHAEFLHDNPKLGEPEPEPVEESARGTRVEPPSKKRKVDVGQEEESSEEEEEDEDDDEEAGDDGDDEEEDENDEGADEELDESD</sequence>
<dbReference type="STRING" id="6669.E9G3M9"/>
<proteinExistence type="predicted"/>
<feature type="region of interest" description="Disordered" evidence="1">
    <location>
        <begin position="400"/>
        <end position="477"/>
    </location>
</feature>
<dbReference type="HOGENOM" id="CLU_639781_0_0_1"/>
<evidence type="ECO:0000313" key="3">
    <source>
        <dbReference type="Proteomes" id="UP000000305"/>
    </source>
</evidence>
<reference evidence="2 3" key="1">
    <citation type="journal article" date="2011" name="Science">
        <title>The ecoresponsive genome of Daphnia pulex.</title>
        <authorList>
            <person name="Colbourne J.K."/>
            <person name="Pfrender M.E."/>
            <person name="Gilbert D."/>
            <person name="Thomas W.K."/>
            <person name="Tucker A."/>
            <person name="Oakley T.H."/>
            <person name="Tokishita S."/>
            <person name="Aerts A."/>
            <person name="Arnold G.J."/>
            <person name="Basu M.K."/>
            <person name="Bauer D.J."/>
            <person name="Caceres C.E."/>
            <person name="Carmel L."/>
            <person name="Casola C."/>
            <person name="Choi J.H."/>
            <person name="Detter J.C."/>
            <person name="Dong Q."/>
            <person name="Dusheyko S."/>
            <person name="Eads B.D."/>
            <person name="Frohlich T."/>
            <person name="Geiler-Samerotte K.A."/>
            <person name="Gerlach D."/>
            <person name="Hatcher P."/>
            <person name="Jogdeo S."/>
            <person name="Krijgsveld J."/>
            <person name="Kriventseva E.V."/>
            <person name="Kultz D."/>
            <person name="Laforsch C."/>
            <person name="Lindquist E."/>
            <person name="Lopez J."/>
            <person name="Manak J.R."/>
            <person name="Muller J."/>
            <person name="Pangilinan J."/>
            <person name="Patwardhan R.P."/>
            <person name="Pitluck S."/>
            <person name="Pritham E.J."/>
            <person name="Rechtsteiner A."/>
            <person name="Rho M."/>
            <person name="Rogozin I.B."/>
            <person name="Sakarya O."/>
            <person name="Salamov A."/>
            <person name="Schaack S."/>
            <person name="Shapiro H."/>
            <person name="Shiga Y."/>
            <person name="Skalitzky C."/>
            <person name="Smith Z."/>
            <person name="Souvorov A."/>
            <person name="Sung W."/>
            <person name="Tang Z."/>
            <person name="Tsuchiya D."/>
            <person name="Tu H."/>
            <person name="Vos H."/>
            <person name="Wang M."/>
            <person name="Wolf Y.I."/>
            <person name="Yamagata H."/>
            <person name="Yamada T."/>
            <person name="Ye Y."/>
            <person name="Shaw J.R."/>
            <person name="Andrews J."/>
            <person name="Crease T.J."/>
            <person name="Tang H."/>
            <person name="Lucas S.M."/>
            <person name="Robertson H.M."/>
            <person name="Bork P."/>
            <person name="Koonin E.V."/>
            <person name="Zdobnov E.M."/>
            <person name="Grigoriev I.V."/>
            <person name="Lynch M."/>
            <person name="Boore J.L."/>
        </authorList>
    </citation>
    <scope>NUCLEOTIDE SEQUENCE [LARGE SCALE GENOMIC DNA]</scope>
</reference>
<dbReference type="AlphaFoldDB" id="E9G3M9"/>
<evidence type="ECO:0000313" key="2">
    <source>
        <dbReference type="EMBL" id="EFX85955.1"/>
    </source>
</evidence>
<feature type="compositionally biased region" description="Gly residues" evidence="1">
    <location>
        <begin position="65"/>
        <end position="78"/>
    </location>
</feature>
<feature type="compositionally biased region" description="Gly residues" evidence="1">
    <location>
        <begin position="87"/>
        <end position="124"/>
    </location>
</feature>
<dbReference type="EMBL" id="GL732531">
    <property type="protein sequence ID" value="EFX85955.1"/>
    <property type="molecule type" value="Genomic_DNA"/>
</dbReference>
<gene>
    <name evidence="2" type="ORF">DAPPUDRAFT_98427</name>
</gene>
<dbReference type="InParanoid" id="E9G3M9"/>
<protein>
    <submittedName>
        <fullName evidence="2">Uncharacterized protein</fullName>
    </submittedName>
</protein>
<dbReference type="GO" id="GO:0005730">
    <property type="term" value="C:nucleolus"/>
    <property type="evidence" value="ECO:0000318"/>
    <property type="project" value="GO_Central"/>
</dbReference>
<dbReference type="Proteomes" id="UP000000305">
    <property type="component" value="Unassembled WGS sequence"/>
</dbReference>
<dbReference type="OrthoDB" id="6368739at2759"/>
<evidence type="ECO:0000256" key="1">
    <source>
        <dbReference type="SAM" id="MobiDB-lite"/>
    </source>
</evidence>
<feature type="region of interest" description="Disordered" evidence="1">
    <location>
        <begin position="1"/>
        <end position="147"/>
    </location>
</feature>
<feature type="compositionally biased region" description="Basic and acidic residues" evidence="1">
    <location>
        <begin position="38"/>
        <end position="51"/>
    </location>
</feature>
<dbReference type="KEGG" id="dpx:DAPPUDRAFT_98427"/>
<feature type="compositionally biased region" description="Basic and acidic residues" evidence="1">
    <location>
        <begin position="134"/>
        <end position="147"/>
    </location>
</feature>
<feature type="compositionally biased region" description="Basic and acidic residues" evidence="1">
    <location>
        <begin position="415"/>
        <end position="426"/>
    </location>
</feature>
<feature type="compositionally biased region" description="Acidic residues" evidence="1">
    <location>
        <begin position="434"/>
        <end position="477"/>
    </location>
</feature>
<name>E9G3M9_DAPPU</name>
<accession>E9G3M9</accession>
<dbReference type="PhylomeDB" id="E9G3M9"/>
<dbReference type="eggNOG" id="ENOG502TBFW">
    <property type="taxonomic scope" value="Eukaryota"/>
</dbReference>
<organism evidence="2 3">
    <name type="scientific">Daphnia pulex</name>
    <name type="common">Water flea</name>
    <dbReference type="NCBI Taxonomy" id="6669"/>
    <lineage>
        <taxon>Eukaryota</taxon>
        <taxon>Metazoa</taxon>
        <taxon>Ecdysozoa</taxon>
        <taxon>Arthropoda</taxon>
        <taxon>Crustacea</taxon>
        <taxon>Branchiopoda</taxon>
        <taxon>Diplostraca</taxon>
        <taxon>Cladocera</taxon>
        <taxon>Anomopoda</taxon>
        <taxon>Daphniidae</taxon>
        <taxon>Daphnia</taxon>
    </lineage>
</organism>